<comment type="subcellular location">
    <subcellularLocation>
        <location evidence="1">Nucleus</location>
    </subcellularLocation>
</comment>
<gene>
    <name evidence="6" type="ORF">POM88_049395</name>
</gene>
<dbReference type="GO" id="GO:0003677">
    <property type="term" value="F:DNA binding"/>
    <property type="evidence" value="ECO:0007669"/>
    <property type="project" value="UniProtKB-KW"/>
</dbReference>
<dbReference type="PANTHER" id="PTHR31920">
    <property type="entry name" value="B3 DOMAIN-CONTAINING"/>
    <property type="match status" value="1"/>
</dbReference>
<dbReference type="AlphaFoldDB" id="A0AAD8GWV1"/>
<accession>A0AAD8GWV1</accession>
<dbReference type="GO" id="GO:0005634">
    <property type="term" value="C:nucleus"/>
    <property type="evidence" value="ECO:0007669"/>
    <property type="project" value="UniProtKB-SubCell"/>
</dbReference>
<dbReference type="Gene3D" id="2.40.330.10">
    <property type="entry name" value="DNA-binding pseudobarrel domain"/>
    <property type="match status" value="2"/>
</dbReference>
<keyword evidence="3" id="KW-0238">DNA-binding</keyword>
<evidence type="ECO:0000256" key="3">
    <source>
        <dbReference type="ARBA" id="ARBA00023125"/>
    </source>
</evidence>
<keyword evidence="7" id="KW-1185">Reference proteome</keyword>
<evidence type="ECO:0000313" key="6">
    <source>
        <dbReference type="EMBL" id="KAK1356139.1"/>
    </source>
</evidence>
<dbReference type="InterPro" id="IPR050655">
    <property type="entry name" value="Plant_B3_domain"/>
</dbReference>
<proteinExistence type="predicted"/>
<evidence type="ECO:0000256" key="5">
    <source>
        <dbReference type="ARBA" id="ARBA00023242"/>
    </source>
</evidence>
<evidence type="ECO:0000256" key="2">
    <source>
        <dbReference type="ARBA" id="ARBA00023015"/>
    </source>
</evidence>
<comment type="caution">
    <text evidence="6">The sequence shown here is derived from an EMBL/GenBank/DDBJ whole genome shotgun (WGS) entry which is preliminary data.</text>
</comment>
<reference evidence="6" key="1">
    <citation type="submission" date="2023-02" db="EMBL/GenBank/DDBJ databases">
        <title>Genome of toxic invasive species Heracleum sosnowskyi carries increased number of genes despite the absence of recent whole-genome duplications.</title>
        <authorList>
            <person name="Schelkunov M."/>
            <person name="Shtratnikova V."/>
            <person name="Makarenko M."/>
            <person name="Klepikova A."/>
            <person name="Omelchenko D."/>
            <person name="Novikova G."/>
            <person name="Obukhova E."/>
            <person name="Bogdanov V."/>
            <person name="Penin A."/>
            <person name="Logacheva M."/>
        </authorList>
    </citation>
    <scope>NUCLEOTIDE SEQUENCE</scope>
    <source>
        <strain evidence="6">Hsosn_3</strain>
        <tissue evidence="6">Leaf</tissue>
    </source>
</reference>
<keyword evidence="5" id="KW-0539">Nucleus</keyword>
<keyword evidence="4" id="KW-0804">Transcription</keyword>
<dbReference type="PANTHER" id="PTHR31920:SF132">
    <property type="entry name" value="TF-B3 DOMAIN-CONTAINING PROTEIN"/>
    <property type="match status" value="1"/>
</dbReference>
<dbReference type="InterPro" id="IPR015300">
    <property type="entry name" value="DNA-bd_pseudobarrel_sf"/>
</dbReference>
<organism evidence="6 7">
    <name type="scientific">Heracleum sosnowskyi</name>
    <dbReference type="NCBI Taxonomy" id="360622"/>
    <lineage>
        <taxon>Eukaryota</taxon>
        <taxon>Viridiplantae</taxon>
        <taxon>Streptophyta</taxon>
        <taxon>Embryophyta</taxon>
        <taxon>Tracheophyta</taxon>
        <taxon>Spermatophyta</taxon>
        <taxon>Magnoliopsida</taxon>
        <taxon>eudicotyledons</taxon>
        <taxon>Gunneridae</taxon>
        <taxon>Pentapetalae</taxon>
        <taxon>asterids</taxon>
        <taxon>campanulids</taxon>
        <taxon>Apiales</taxon>
        <taxon>Apiaceae</taxon>
        <taxon>Apioideae</taxon>
        <taxon>apioid superclade</taxon>
        <taxon>Tordylieae</taxon>
        <taxon>Tordyliinae</taxon>
        <taxon>Heracleum</taxon>
    </lineage>
</organism>
<sequence>MDTCGLICEKFVKLISRKDIGMNEMTLPSDFCSKYSNRLPSSFHLILRTGYRLPVFFNKGRPILNGVYCLFRDFGLKGGEMLLFEYFGRQDINVYIICINGSEVEYPHVIHHLQTCHPRRVTVGNGGWRFALFVDATFGCDDDIEAPITFMERCGYDFPVSLRIVLSNGKVFWAKFTLETRKISCLRRMSEVLGVPDLKCFHMLLFTYDGFSAINVSAFDEHLYETVFPGSPLCNGVRAYGFALTIKQSNMLPDYYGVDIFSDYQDICNMWGRIDYIHVYDNNCSWRLEVRKRSDWKGTYIHDGWLEFRNNLELDVGDLCIFQCYRESYNHFTVRVIKNLGDDH</sequence>
<evidence type="ECO:0000256" key="4">
    <source>
        <dbReference type="ARBA" id="ARBA00023163"/>
    </source>
</evidence>
<reference evidence="6" key="2">
    <citation type="submission" date="2023-05" db="EMBL/GenBank/DDBJ databases">
        <authorList>
            <person name="Schelkunov M.I."/>
        </authorList>
    </citation>
    <scope>NUCLEOTIDE SEQUENCE</scope>
    <source>
        <strain evidence="6">Hsosn_3</strain>
        <tissue evidence="6">Leaf</tissue>
    </source>
</reference>
<dbReference type="EMBL" id="JAUIZM010000011">
    <property type="protein sequence ID" value="KAK1356139.1"/>
    <property type="molecule type" value="Genomic_DNA"/>
</dbReference>
<evidence type="ECO:0000256" key="1">
    <source>
        <dbReference type="ARBA" id="ARBA00004123"/>
    </source>
</evidence>
<name>A0AAD8GWV1_9APIA</name>
<keyword evidence="2" id="KW-0805">Transcription regulation</keyword>
<protein>
    <submittedName>
        <fullName evidence="6">TF-B3 domain-containing protein</fullName>
    </submittedName>
</protein>
<dbReference type="CDD" id="cd10017">
    <property type="entry name" value="B3_DNA"/>
    <property type="match status" value="1"/>
</dbReference>
<dbReference type="InterPro" id="IPR003340">
    <property type="entry name" value="B3_DNA-bd"/>
</dbReference>
<evidence type="ECO:0000313" key="7">
    <source>
        <dbReference type="Proteomes" id="UP001237642"/>
    </source>
</evidence>
<dbReference type="SUPFAM" id="SSF101936">
    <property type="entry name" value="DNA-binding pseudobarrel domain"/>
    <property type="match status" value="2"/>
</dbReference>
<dbReference type="Proteomes" id="UP001237642">
    <property type="component" value="Unassembled WGS sequence"/>
</dbReference>